<dbReference type="AlphaFoldDB" id="A0A426X8U1"/>
<dbReference type="Proteomes" id="UP000287651">
    <property type="component" value="Unassembled WGS sequence"/>
</dbReference>
<accession>A0A426X8U1</accession>
<sequence>MRLDVVVELHNVAAPQVGESVGSASRGIRDLQKGLGWGGCAPDKAPPMIKLVSGGKILIVTLKVPNDFKEKRSRVRKKIPPRLQRGVFIPIEQMGVIP</sequence>
<proteinExistence type="predicted"/>
<comment type="caution">
    <text evidence="1">The sequence shown here is derived from an EMBL/GenBank/DDBJ whole genome shotgun (WGS) entry which is preliminary data.</text>
</comment>
<name>A0A426X8U1_ENSVE</name>
<evidence type="ECO:0000313" key="1">
    <source>
        <dbReference type="EMBL" id="RRT35901.1"/>
    </source>
</evidence>
<evidence type="ECO:0000313" key="2">
    <source>
        <dbReference type="Proteomes" id="UP000287651"/>
    </source>
</evidence>
<organism evidence="1 2">
    <name type="scientific">Ensete ventricosum</name>
    <name type="common">Abyssinian banana</name>
    <name type="synonym">Musa ensete</name>
    <dbReference type="NCBI Taxonomy" id="4639"/>
    <lineage>
        <taxon>Eukaryota</taxon>
        <taxon>Viridiplantae</taxon>
        <taxon>Streptophyta</taxon>
        <taxon>Embryophyta</taxon>
        <taxon>Tracheophyta</taxon>
        <taxon>Spermatophyta</taxon>
        <taxon>Magnoliopsida</taxon>
        <taxon>Liliopsida</taxon>
        <taxon>Zingiberales</taxon>
        <taxon>Musaceae</taxon>
        <taxon>Ensete</taxon>
    </lineage>
</organism>
<reference evidence="1 2" key="1">
    <citation type="journal article" date="2014" name="Agronomy (Basel)">
        <title>A Draft Genome Sequence for Ensete ventricosum, the Drought-Tolerant Tree Against Hunger.</title>
        <authorList>
            <person name="Harrison J."/>
            <person name="Moore K.A."/>
            <person name="Paszkiewicz K."/>
            <person name="Jones T."/>
            <person name="Grant M."/>
            <person name="Ambacheew D."/>
            <person name="Muzemil S."/>
            <person name="Studholme D.J."/>
        </authorList>
    </citation>
    <scope>NUCLEOTIDE SEQUENCE [LARGE SCALE GENOMIC DNA]</scope>
</reference>
<protein>
    <submittedName>
        <fullName evidence="1">Uncharacterized protein</fullName>
    </submittedName>
</protein>
<gene>
    <name evidence="1" type="ORF">B296_00038824</name>
</gene>
<dbReference type="EMBL" id="AMZH03024340">
    <property type="protein sequence ID" value="RRT35901.1"/>
    <property type="molecule type" value="Genomic_DNA"/>
</dbReference>